<evidence type="ECO:0000256" key="1">
    <source>
        <dbReference type="SAM" id="Phobius"/>
    </source>
</evidence>
<dbReference type="Pfam" id="PF03729">
    <property type="entry name" value="DUF308"/>
    <property type="match status" value="3"/>
</dbReference>
<dbReference type="GO" id="GO:0005886">
    <property type="term" value="C:plasma membrane"/>
    <property type="evidence" value="ECO:0007669"/>
    <property type="project" value="TreeGrafter"/>
</dbReference>
<keyword evidence="3" id="KW-1185">Reference proteome</keyword>
<feature type="transmembrane region" description="Helical" evidence="1">
    <location>
        <begin position="83"/>
        <end position="102"/>
    </location>
</feature>
<proteinExistence type="predicted"/>
<reference evidence="3" key="1">
    <citation type="submission" date="2015-09" db="EMBL/GenBank/DDBJ databases">
        <authorList>
            <person name="Rodrigo-Torres L."/>
            <person name="Arahal D.R."/>
        </authorList>
    </citation>
    <scope>NUCLEOTIDE SEQUENCE [LARGE SCALE GENOMIC DNA]</scope>
    <source>
        <strain evidence="3">CECT 4293</strain>
    </source>
</reference>
<protein>
    <recommendedName>
        <fullName evidence="4">Acid-resistance membrane protein</fullName>
    </recommendedName>
</protein>
<feature type="transmembrane region" description="Helical" evidence="1">
    <location>
        <begin position="108"/>
        <end position="128"/>
    </location>
</feature>
<name>A0A0P1E4K3_9RHOB</name>
<keyword evidence="1" id="KW-0472">Membrane</keyword>
<dbReference type="AlphaFoldDB" id="A0A0P1E4K3"/>
<evidence type="ECO:0000313" key="3">
    <source>
        <dbReference type="Proteomes" id="UP000050786"/>
    </source>
</evidence>
<dbReference type="RefSeq" id="WP_058272214.1">
    <property type="nucleotide sequence ID" value="NZ_CYPS01000011.1"/>
</dbReference>
<gene>
    <name evidence="2" type="ORF">RUM4293_00991</name>
</gene>
<dbReference type="PANTHER" id="PTHR34989">
    <property type="entry name" value="PROTEIN HDED"/>
    <property type="match status" value="1"/>
</dbReference>
<dbReference type="InterPro" id="IPR005325">
    <property type="entry name" value="DUF308_memb"/>
</dbReference>
<keyword evidence="1" id="KW-1133">Transmembrane helix</keyword>
<organism evidence="2 3">
    <name type="scientific">Ruegeria atlantica</name>
    <dbReference type="NCBI Taxonomy" id="81569"/>
    <lineage>
        <taxon>Bacteria</taxon>
        <taxon>Pseudomonadati</taxon>
        <taxon>Pseudomonadota</taxon>
        <taxon>Alphaproteobacteria</taxon>
        <taxon>Rhodobacterales</taxon>
        <taxon>Roseobacteraceae</taxon>
        <taxon>Ruegeria</taxon>
    </lineage>
</organism>
<feature type="transmembrane region" description="Helical" evidence="1">
    <location>
        <begin position="140"/>
        <end position="159"/>
    </location>
</feature>
<evidence type="ECO:0008006" key="4">
    <source>
        <dbReference type="Google" id="ProtNLM"/>
    </source>
</evidence>
<dbReference type="EMBL" id="CYPS01000011">
    <property type="protein sequence ID" value="CUH42105.1"/>
    <property type="molecule type" value="Genomic_DNA"/>
</dbReference>
<feature type="transmembrane region" description="Helical" evidence="1">
    <location>
        <begin position="165"/>
        <end position="185"/>
    </location>
</feature>
<dbReference type="Proteomes" id="UP000050786">
    <property type="component" value="Unassembled WGS sequence"/>
</dbReference>
<feature type="transmembrane region" description="Helical" evidence="1">
    <location>
        <begin position="30"/>
        <end position="52"/>
    </location>
</feature>
<sequence length="202" mass="21764">MTDPKNQQGEILDDDRLDTRGALGDQLTDLWWTFLLRGILAGALGIAALFWPTGSISLLIRLVGLLLVLDGGLTLLGFGRRGLIGGFGIGALLIGLILLIWPEGVARLAFFLLGAWALIVGIGSLMAWRQLPDEHPDASTMRNSGIVALLIGLVLLFWPGSGMVALGWAIAFSALAVAAVMLWLAMRFKRAHDRVAMRVVNR</sequence>
<dbReference type="PANTHER" id="PTHR34989:SF1">
    <property type="entry name" value="PROTEIN HDED"/>
    <property type="match status" value="1"/>
</dbReference>
<feature type="transmembrane region" description="Helical" evidence="1">
    <location>
        <begin position="58"/>
        <end position="76"/>
    </location>
</feature>
<keyword evidence="1" id="KW-0812">Transmembrane</keyword>
<accession>A0A0P1E4K3</accession>
<dbReference type="InterPro" id="IPR052712">
    <property type="entry name" value="Acid_resist_chaperone_HdeD"/>
</dbReference>
<evidence type="ECO:0000313" key="2">
    <source>
        <dbReference type="EMBL" id="CUH42105.1"/>
    </source>
</evidence>